<comment type="caution">
    <text evidence="2">The sequence shown here is derived from an EMBL/GenBank/DDBJ whole genome shotgun (WGS) entry which is preliminary data.</text>
</comment>
<evidence type="ECO:0000313" key="3">
    <source>
        <dbReference type="Proteomes" id="UP001497382"/>
    </source>
</evidence>
<evidence type="ECO:0000313" key="2">
    <source>
        <dbReference type="EMBL" id="CAL1266848.1"/>
    </source>
</evidence>
<feature type="compositionally biased region" description="Basic and acidic residues" evidence="1">
    <location>
        <begin position="17"/>
        <end position="38"/>
    </location>
</feature>
<organism evidence="2 3">
    <name type="scientific">Larinioides sclopetarius</name>
    <dbReference type="NCBI Taxonomy" id="280406"/>
    <lineage>
        <taxon>Eukaryota</taxon>
        <taxon>Metazoa</taxon>
        <taxon>Ecdysozoa</taxon>
        <taxon>Arthropoda</taxon>
        <taxon>Chelicerata</taxon>
        <taxon>Arachnida</taxon>
        <taxon>Araneae</taxon>
        <taxon>Araneomorphae</taxon>
        <taxon>Entelegynae</taxon>
        <taxon>Araneoidea</taxon>
        <taxon>Araneidae</taxon>
        <taxon>Larinioides</taxon>
    </lineage>
</organism>
<feature type="region of interest" description="Disordered" evidence="1">
    <location>
        <begin position="1"/>
        <end position="38"/>
    </location>
</feature>
<keyword evidence="3" id="KW-1185">Reference proteome</keyword>
<gene>
    <name evidence="2" type="ORF">LARSCL_LOCUS3316</name>
</gene>
<sequence length="38" mass="4455">MLFFPKNHVSEMNLASEKPKKGKKDETMTAWLEKPHEP</sequence>
<accession>A0AAV1Z5W2</accession>
<protein>
    <submittedName>
        <fullName evidence="2">Uncharacterized protein</fullName>
    </submittedName>
</protein>
<dbReference type="EMBL" id="CAXIEN010000025">
    <property type="protein sequence ID" value="CAL1266848.1"/>
    <property type="molecule type" value="Genomic_DNA"/>
</dbReference>
<evidence type="ECO:0000256" key="1">
    <source>
        <dbReference type="SAM" id="MobiDB-lite"/>
    </source>
</evidence>
<proteinExistence type="predicted"/>
<reference evidence="2 3" key="1">
    <citation type="submission" date="2024-04" db="EMBL/GenBank/DDBJ databases">
        <authorList>
            <person name="Rising A."/>
            <person name="Reimegard J."/>
            <person name="Sonavane S."/>
            <person name="Akerstrom W."/>
            <person name="Nylinder S."/>
            <person name="Hedman E."/>
            <person name="Kallberg Y."/>
        </authorList>
    </citation>
    <scope>NUCLEOTIDE SEQUENCE [LARGE SCALE GENOMIC DNA]</scope>
</reference>
<dbReference type="Proteomes" id="UP001497382">
    <property type="component" value="Unassembled WGS sequence"/>
</dbReference>
<dbReference type="AlphaFoldDB" id="A0AAV1Z5W2"/>
<name>A0AAV1Z5W2_9ARAC</name>